<gene>
    <name evidence="1" type="ORF">RND81_03G097100</name>
</gene>
<proteinExistence type="predicted"/>
<dbReference type="Proteomes" id="UP001443914">
    <property type="component" value="Unassembled WGS sequence"/>
</dbReference>
<name>A0AAW1M565_SAPOF</name>
<evidence type="ECO:0000313" key="2">
    <source>
        <dbReference type="Proteomes" id="UP001443914"/>
    </source>
</evidence>
<organism evidence="1 2">
    <name type="scientific">Saponaria officinalis</name>
    <name type="common">Common soapwort</name>
    <name type="synonym">Lychnis saponaria</name>
    <dbReference type="NCBI Taxonomy" id="3572"/>
    <lineage>
        <taxon>Eukaryota</taxon>
        <taxon>Viridiplantae</taxon>
        <taxon>Streptophyta</taxon>
        <taxon>Embryophyta</taxon>
        <taxon>Tracheophyta</taxon>
        <taxon>Spermatophyta</taxon>
        <taxon>Magnoliopsida</taxon>
        <taxon>eudicotyledons</taxon>
        <taxon>Gunneridae</taxon>
        <taxon>Pentapetalae</taxon>
        <taxon>Caryophyllales</taxon>
        <taxon>Caryophyllaceae</taxon>
        <taxon>Caryophylleae</taxon>
        <taxon>Saponaria</taxon>
    </lineage>
</organism>
<accession>A0AAW1M565</accession>
<protein>
    <submittedName>
        <fullName evidence="1">Uncharacterized protein</fullName>
    </submittedName>
</protein>
<dbReference type="AlphaFoldDB" id="A0AAW1M565"/>
<keyword evidence="2" id="KW-1185">Reference proteome</keyword>
<evidence type="ECO:0000313" key="1">
    <source>
        <dbReference type="EMBL" id="KAK9741316.1"/>
    </source>
</evidence>
<reference evidence="1" key="1">
    <citation type="submission" date="2024-03" db="EMBL/GenBank/DDBJ databases">
        <title>WGS assembly of Saponaria officinalis var. Norfolk2.</title>
        <authorList>
            <person name="Jenkins J."/>
            <person name="Shu S."/>
            <person name="Grimwood J."/>
            <person name="Barry K."/>
            <person name="Goodstein D."/>
            <person name="Schmutz J."/>
            <person name="Leebens-Mack J."/>
            <person name="Osbourn A."/>
        </authorList>
    </citation>
    <scope>NUCLEOTIDE SEQUENCE [LARGE SCALE GENOMIC DNA]</scope>
    <source>
        <strain evidence="1">JIC</strain>
    </source>
</reference>
<comment type="caution">
    <text evidence="1">The sequence shown here is derived from an EMBL/GenBank/DDBJ whole genome shotgun (WGS) entry which is preliminary data.</text>
</comment>
<dbReference type="EMBL" id="JBDFQZ010000003">
    <property type="protein sequence ID" value="KAK9741316.1"/>
    <property type="molecule type" value="Genomic_DNA"/>
</dbReference>
<sequence>MDELAKAMKVIRLKDEEYGQYLTAGDDQVSITLTKPTTEGYNPRNTEWRLQWLKSPKGLVGQVRLWSIYNKVLTFAEDPADYYLNTLTDALTQQSWPPSHGGEAASEWRFELRGRNNNVALVGDLFKKSKRYNESLVLNAKSPSIDKKSRFIFNSFFRKTLFKWLNCNSWLVEVVNDDPDRNNLTTSTVSEKISTSPEHQPLMQQRHVSTNKATITCLETSTPVNNGQASNIQYHETSVKQKTSTTPPEQPLVHSNYGAKSSNVGFLRDQFMNTLSRWQVGQVYLNVSPTPTGLHTNAGYKYAQYTNSGHNVNGSGVQKNGDVSLYSETNRSRDNNANFINYDYE</sequence>